<name>A0A3D3R0B4_9PLAN</name>
<accession>A0A3D3R0B4</accession>
<dbReference type="PANTHER" id="PTHR43133">
    <property type="entry name" value="RNA POLYMERASE ECF-TYPE SIGMA FACTO"/>
    <property type="match status" value="1"/>
</dbReference>
<keyword evidence="3" id="KW-0238">DNA-binding</keyword>
<feature type="domain" description="RNA polymerase sigma-70 ECF-like HTH" evidence="5">
    <location>
        <begin position="33"/>
        <end position="198"/>
    </location>
</feature>
<dbReference type="EMBL" id="DQAY01000025">
    <property type="protein sequence ID" value="HCO22284.1"/>
    <property type="molecule type" value="Genomic_DNA"/>
</dbReference>
<dbReference type="InterPro" id="IPR013325">
    <property type="entry name" value="RNA_pol_sigma_r2"/>
</dbReference>
<dbReference type="InterPro" id="IPR039425">
    <property type="entry name" value="RNA_pol_sigma-70-like"/>
</dbReference>
<keyword evidence="4" id="KW-0804">Transcription</keyword>
<evidence type="ECO:0000256" key="2">
    <source>
        <dbReference type="ARBA" id="ARBA00023082"/>
    </source>
</evidence>
<evidence type="ECO:0000256" key="3">
    <source>
        <dbReference type="ARBA" id="ARBA00023125"/>
    </source>
</evidence>
<dbReference type="InterPro" id="IPR053812">
    <property type="entry name" value="HTH_Sigma70_ECF-like"/>
</dbReference>
<comment type="caution">
    <text evidence="6">The sequence shown here is derived from an EMBL/GenBank/DDBJ whole genome shotgun (WGS) entry which is preliminary data.</text>
</comment>
<dbReference type="GO" id="GO:0006352">
    <property type="term" value="P:DNA-templated transcription initiation"/>
    <property type="evidence" value="ECO:0007669"/>
    <property type="project" value="InterPro"/>
</dbReference>
<evidence type="ECO:0000256" key="4">
    <source>
        <dbReference type="ARBA" id="ARBA00023163"/>
    </source>
</evidence>
<keyword evidence="1" id="KW-0805">Transcription regulation</keyword>
<dbReference type="SUPFAM" id="SSF88946">
    <property type="entry name" value="Sigma2 domain of RNA polymerase sigma factors"/>
    <property type="match status" value="1"/>
</dbReference>
<dbReference type="PANTHER" id="PTHR43133:SF8">
    <property type="entry name" value="RNA POLYMERASE SIGMA FACTOR HI_1459-RELATED"/>
    <property type="match status" value="1"/>
</dbReference>
<dbReference type="Proteomes" id="UP000263642">
    <property type="component" value="Unassembled WGS sequence"/>
</dbReference>
<evidence type="ECO:0000259" key="5">
    <source>
        <dbReference type="Pfam" id="PF07638"/>
    </source>
</evidence>
<proteinExistence type="predicted"/>
<organism evidence="6 7">
    <name type="scientific">Gimesia maris</name>
    <dbReference type="NCBI Taxonomy" id="122"/>
    <lineage>
        <taxon>Bacteria</taxon>
        <taxon>Pseudomonadati</taxon>
        <taxon>Planctomycetota</taxon>
        <taxon>Planctomycetia</taxon>
        <taxon>Planctomycetales</taxon>
        <taxon>Planctomycetaceae</taxon>
        <taxon>Gimesia</taxon>
    </lineage>
</organism>
<evidence type="ECO:0000256" key="1">
    <source>
        <dbReference type="ARBA" id="ARBA00023015"/>
    </source>
</evidence>
<dbReference type="AlphaFoldDB" id="A0A3D3R0B4"/>
<dbReference type="NCBIfam" id="TIGR02937">
    <property type="entry name" value="sigma70-ECF"/>
    <property type="match status" value="1"/>
</dbReference>
<gene>
    <name evidence="6" type="ORF">DIT97_04185</name>
</gene>
<evidence type="ECO:0000313" key="7">
    <source>
        <dbReference type="Proteomes" id="UP000263642"/>
    </source>
</evidence>
<dbReference type="GO" id="GO:0003677">
    <property type="term" value="F:DNA binding"/>
    <property type="evidence" value="ECO:0007669"/>
    <property type="project" value="UniProtKB-KW"/>
</dbReference>
<reference evidence="6 7" key="1">
    <citation type="journal article" date="2018" name="Nat. Biotechnol.">
        <title>A standardized bacterial taxonomy based on genome phylogeny substantially revises the tree of life.</title>
        <authorList>
            <person name="Parks D.H."/>
            <person name="Chuvochina M."/>
            <person name="Waite D.W."/>
            <person name="Rinke C."/>
            <person name="Skarshewski A."/>
            <person name="Chaumeil P.A."/>
            <person name="Hugenholtz P."/>
        </authorList>
    </citation>
    <scope>NUCLEOTIDE SEQUENCE [LARGE SCALE GENOMIC DNA]</scope>
    <source>
        <strain evidence="6">UBA9375</strain>
    </source>
</reference>
<dbReference type="GO" id="GO:0016987">
    <property type="term" value="F:sigma factor activity"/>
    <property type="evidence" value="ECO:0007669"/>
    <property type="project" value="UniProtKB-KW"/>
</dbReference>
<dbReference type="Pfam" id="PF07638">
    <property type="entry name" value="Sigma70_ECF"/>
    <property type="match status" value="1"/>
</dbReference>
<evidence type="ECO:0000313" key="6">
    <source>
        <dbReference type="EMBL" id="HCO22284.1"/>
    </source>
</evidence>
<keyword evidence="2" id="KW-0731">Sigma factor</keyword>
<sequence length="212" mass="24210">MQQSPHDTPFEALPEYADSMLQEMGSTLSPGFERIWDQFHELLKDYVQNRLSPQLQPEAGASDILQSAFLSLWRRLEDKSKPALTEQDDLWGFLMTLARRKLARRWREINTQKRGSGKVVTATDFTNGDANTSFDEIVFHEVNHQVRLELEEASQRLDLECQTIVSMKLAGMTNAEISKALNCSTRRIERKNNLIRISFSDPDETALVPPAS</sequence>
<protein>
    <recommendedName>
        <fullName evidence="5">RNA polymerase sigma-70 ECF-like HTH domain-containing protein</fullName>
    </recommendedName>
</protein>
<dbReference type="Gene3D" id="1.10.1740.10">
    <property type="match status" value="1"/>
</dbReference>
<dbReference type="InterPro" id="IPR014284">
    <property type="entry name" value="RNA_pol_sigma-70_dom"/>
</dbReference>